<dbReference type="Proteomes" id="UP000037696">
    <property type="component" value="Unassembled WGS sequence"/>
</dbReference>
<accession>A0A0M8P3S6</accession>
<dbReference type="AlphaFoldDB" id="A0A0M8P3S6"/>
<keyword evidence="2" id="KW-1185">Reference proteome</keyword>
<evidence type="ECO:0000313" key="2">
    <source>
        <dbReference type="Proteomes" id="UP000037696"/>
    </source>
</evidence>
<gene>
    <name evidence="1" type="ORF">ACN38_g9052</name>
</gene>
<proteinExistence type="predicted"/>
<comment type="caution">
    <text evidence="1">The sequence shown here is derived from an EMBL/GenBank/DDBJ whole genome shotgun (WGS) entry which is preliminary data.</text>
</comment>
<organism evidence="1 2">
    <name type="scientific">Penicillium nordicum</name>
    <dbReference type="NCBI Taxonomy" id="229535"/>
    <lineage>
        <taxon>Eukaryota</taxon>
        <taxon>Fungi</taxon>
        <taxon>Dikarya</taxon>
        <taxon>Ascomycota</taxon>
        <taxon>Pezizomycotina</taxon>
        <taxon>Eurotiomycetes</taxon>
        <taxon>Eurotiomycetidae</taxon>
        <taxon>Eurotiales</taxon>
        <taxon>Aspergillaceae</taxon>
        <taxon>Penicillium</taxon>
    </lineage>
</organism>
<reference evidence="1 2" key="1">
    <citation type="submission" date="2015-08" db="EMBL/GenBank/DDBJ databases">
        <title>Genome sequencing of Penicillium nordicum.</title>
        <authorList>
            <person name="Nguyen H.D."/>
            <person name="Seifert K.A."/>
        </authorList>
    </citation>
    <scope>NUCLEOTIDE SEQUENCE [LARGE SCALE GENOMIC DNA]</scope>
    <source>
        <strain evidence="1 2">DAOMC 185683</strain>
    </source>
</reference>
<protein>
    <submittedName>
        <fullName evidence="1">Uncharacterized protein</fullName>
    </submittedName>
</protein>
<name>A0A0M8P3S6_9EURO</name>
<dbReference type="EMBL" id="LHQQ01000177">
    <property type="protein sequence ID" value="KOS40081.1"/>
    <property type="molecule type" value="Genomic_DNA"/>
</dbReference>
<sequence>MGFDLRSIYKPVPIPEWAAPETDKLLLGRFKISDDSSVILCTLTRVMTTKCAFDPMIHGSTQSTKQRPTQRISGVLILLTSSSWLRCSIAFNSFWGFKVHWYHDATIAILLELSILLGS</sequence>
<evidence type="ECO:0000313" key="1">
    <source>
        <dbReference type="EMBL" id="KOS40081.1"/>
    </source>
</evidence>